<dbReference type="InterPro" id="IPR057264">
    <property type="entry name" value="Ribosomal_uL24_C"/>
</dbReference>
<evidence type="ECO:0000256" key="4">
    <source>
        <dbReference type="ARBA" id="ARBA00035206"/>
    </source>
</evidence>
<evidence type="ECO:0000256" key="1">
    <source>
        <dbReference type="ARBA" id="ARBA00010618"/>
    </source>
</evidence>
<dbReference type="Proteomes" id="UP000525652">
    <property type="component" value="Unassembled WGS sequence"/>
</dbReference>
<sequence>MAKSIKKGDDVVIIAGEHKGARGKILQVIPAKDRVLVEGVNMRKRHEKRTQDSEGGIVEREAALHISNVMLQEKWEARSKN</sequence>
<comment type="caution">
    <text evidence="8">The sequence shown here is derived from an EMBL/GenBank/DDBJ whole genome shotgun (WGS) entry which is preliminary data.</text>
</comment>
<name>A0A7X1B2L9_9BACT</name>
<keyword evidence="3 5" id="KW-0687">Ribonucleoprotein</keyword>
<comment type="function">
    <text evidence="5">One of the proteins that surrounds the polypeptide exit tunnel on the outside of the subunit.</text>
</comment>
<dbReference type="GO" id="GO:1990904">
    <property type="term" value="C:ribonucleoprotein complex"/>
    <property type="evidence" value="ECO:0007669"/>
    <property type="project" value="UniProtKB-KW"/>
</dbReference>
<evidence type="ECO:0000256" key="2">
    <source>
        <dbReference type="ARBA" id="ARBA00022980"/>
    </source>
</evidence>
<dbReference type="HAMAP" id="MF_01326_B">
    <property type="entry name" value="Ribosomal_uL24_B"/>
    <property type="match status" value="1"/>
</dbReference>
<dbReference type="Gene3D" id="2.30.30.30">
    <property type="match status" value="1"/>
</dbReference>
<dbReference type="PROSITE" id="PS01108">
    <property type="entry name" value="RIBOSOMAL_L24"/>
    <property type="match status" value="1"/>
</dbReference>
<reference evidence="8 9" key="1">
    <citation type="submission" date="2020-07" db="EMBL/GenBank/DDBJ databases">
        <authorList>
            <person name="Feng X."/>
        </authorList>
    </citation>
    <scope>NUCLEOTIDE SEQUENCE [LARGE SCALE GENOMIC DNA]</scope>
    <source>
        <strain evidence="8 9">JCM14086</strain>
    </source>
</reference>
<evidence type="ECO:0000256" key="6">
    <source>
        <dbReference type="RuleBase" id="RU003477"/>
    </source>
</evidence>
<dbReference type="GO" id="GO:0005840">
    <property type="term" value="C:ribosome"/>
    <property type="evidence" value="ECO:0007669"/>
    <property type="project" value="UniProtKB-KW"/>
</dbReference>
<dbReference type="PANTHER" id="PTHR12903">
    <property type="entry name" value="MITOCHONDRIAL RIBOSOMAL PROTEIN L24"/>
    <property type="match status" value="1"/>
</dbReference>
<keyword evidence="9" id="KW-1185">Reference proteome</keyword>
<dbReference type="CDD" id="cd06089">
    <property type="entry name" value="KOW_RPL26"/>
    <property type="match status" value="1"/>
</dbReference>
<evidence type="ECO:0000313" key="9">
    <source>
        <dbReference type="Proteomes" id="UP000525652"/>
    </source>
</evidence>
<comment type="subunit">
    <text evidence="5">Part of the 50S ribosomal subunit.</text>
</comment>
<evidence type="ECO:0000313" key="8">
    <source>
        <dbReference type="EMBL" id="MBC2603285.1"/>
    </source>
</evidence>
<keyword evidence="2 5" id="KW-0689">Ribosomal protein</keyword>
<accession>A0A7X1B2L9</accession>
<keyword evidence="5" id="KW-0694">RNA-binding</keyword>
<dbReference type="Pfam" id="PF00467">
    <property type="entry name" value="KOW"/>
    <property type="match status" value="1"/>
</dbReference>
<comment type="similarity">
    <text evidence="1 5 6">Belongs to the universal ribosomal protein uL24 family.</text>
</comment>
<dbReference type="GO" id="GO:0019843">
    <property type="term" value="F:rRNA binding"/>
    <property type="evidence" value="ECO:0007669"/>
    <property type="project" value="UniProtKB-UniRule"/>
</dbReference>
<dbReference type="InterPro" id="IPR014722">
    <property type="entry name" value="Rib_uL2_dom2"/>
</dbReference>
<dbReference type="GO" id="GO:0006412">
    <property type="term" value="P:translation"/>
    <property type="evidence" value="ECO:0007669"/>
    <property type="project" value="UniProtKB-UniRule"/>
</dbReference>
<dbReference type="Pfam" id="PF17136">
    <property type="entry name" value="ribosomal_L24"/>
    <property type="match status" value="1"/>
</dbReference>
<proteinExistence type="inferred from homology"/>
<evidence type="ECO:0000256" key="3">
    <source>
        <dbReference type="ARBA" id="ARBA00023274"/>
    </source>
</evidence>
<evidence type="ECO:0000256" key="5">
    <source>
        <dbReference type="HAMAP-Rule" id="MF_01326"/>
    </source>
</evidence>
<dbReference type="AlphaFoldDB" id="A0A7X1B2L9"/>
<dbReference type="SMART" id="SM00739">
    <property type="entry name" value="KOW"/>
    <property type="match status" value="1"/>
</dbReference>
<comment type="function">
    <text evidence="5">One of two assembly initiator proteins, it binds directly to the 5'-end of the 23S rRNA, where it nucleates assembly of the 50S subunit.</text>
</comment>
<dbReference type="SUPFAM" id="SSF50104">
    <property type="entry name" value="Translation proteins SH3-like domain"/>
    <property type="match status" value="1"/>
</dbReference>
<evidence type="ECO:0000259" key="7">
    <source>
        <dbReference type="SMART" id="SM00739"/>
    </source>
</evidence>
<feature type="domain" description="KOW" evidence="7">
    <location>
        <begin position="4"/>
        <end position="31"/>
    </location>
</feature>
<dbReference type="InterPro" id="IPR003256">
    <property type="entry name" value="Ribosomal_uL24"/>
</dbReference>
<protein>
    <recommendedName>
        <fullName evidence="4 5">Large ribosomal subunit protein uL24</fullName>
    </recommendedName>
</protein>
<dbReference type="GO" id="GO:0003735">
    <property type="term" value="F:structural constituent of ribosome"/>
    <property type="evidence" value="ECO:0007669"/>
    <property type="project" value="InterPro"/>
</dbReference>
<organism evidence="8 9">
    <name type="scientific">Puniceicoccus vermicola</name>
    <dbReference type="NCBI Taxonomy" id="388746"/>
    <lineage>
        <taxon>Bacteria</taxon>
        <taxon>Pseudomonadati</taxon>
        <taxon>Verrucomicrobiota</taxon>
        <taxon>Opitutia</taxon>
        <taxon>Puniceicoccales</taxon>
        <taxon>Puniceicoccaceae</taxon>
        <taxon>Puniceicoccus</taxon>
    </lineage>
</organism>
<gene>
    <name evidence="5 8" type="primary">rplX</name>
    <name evidence="8" type="ORF">H5P30_16000</name>
</gene>
<keyword evidence="5" id="KW-0699">rRNA-binding</keyword>
<dbReference type="NCBIfam" id="TIGR01079">
    <property type="entry name" value="rplX_bact"/>
    <property type="match status" value="1"/>
</dbReference>
<dbReference type="InterPro" id="IPR041988">
    <property type="entry name" value="Ribosomal_uL24_KOW"/>
</dbReference>
<dbReference type="EMBL" id="JACHVA010000126">
    <property type="protein sequence ID" value="MBC2603285.1"/>
    <property type="molecule type" value="Genomic_DNA"/>
</dbReference>
<dbReference type="InterPro" id="IPR005825">
    <property type="entry name" value="Ribosomal_uL24_CS"/>
</dbReference>
<dbReference type="InterPro" id="IPR005824">
    <property type="entry name" value="KOW"/>
</dbReference>
<dbReference type="InterPro" id="IPR008991">
    <property type="entry name" value="Translation_prot_SH3-like_sf"/>
</dbReference>